<dbReference type="Pfam" id="PF00903">
    <property type="entry name" value="Glyoxalase"/>
    <property type="match status" value="1"/>
</dbReference>
<dbReference type="EMBL" id="JAUBDI010000001">
    <property type="protein sequence ID" value="MDW0111997.1"/>
    <property type="molecule type" value="Genomic_DNA"/>
</dbReference>
<dbReference type="Proteomes" id="UP001282284">
    <property type="component" value="Unassembled WGS sequence"/>
</dbReference>
<reference evidence="2 3" key="1">
    <citation type="submission" date="2023-06" db="EMBL/GenBank/DDBJ databases">
        <title>Sporosarcina sp. nov., isolated from Korean traditional fermented seafood 'Jeotgal'.</title>
        <authorList>
            <person name="Yang A.I."/>
            <person name="Shin N.-R."/>
        </authorList>
    </citation>
    <scope>NUCLEOTIDE SEQUENCE [LARGE SCALE GENOMIC DNA]</scope>
    <source>
        <strain evidence="2 3">KCTC13119</strain>
    </source>
</reference>
<dbReference type="InterPro" id="IPR037523">
    <property type="entry name" value="VOC_core"/>
</dbReference>
<dbReference type="Gene3D" id="3.10.180.10">
    <property type="entry name" value="2,3-Dihydroxybiphenyl 1,2-Dioxygenase, domain 1"/>
    <property type="match status" value="1"/>
</dbReference>
<dbReference type="CDD" id="cd06587">
    <property type="entry name" value="VOC"/>
    <property type="match status" value="1"/>
</dbReference>
<organism evidence="2 3">
    <name type="scientific">Sporosarcina saromensis</name>
    <dbReference type="NCBI Taxonomy" id="359365"/>
    <lineage>
        <taxon>Bacteria</taxon>
        <taxon>Bacillati</taxon>
        <taxon>Bacillota</taxon>
        <taxon>Bacilli</taxon>
        <taxon>Bacillales</taxon>
        <taxon>Caryophanaceae</taxon>
        <taxon>Sporosarcina</taxon>
    </lineage>
</organism>
<proteinExistence type="predicted"/>
<evidence type="ECO:0000259" key="1">
    <source>
        <dbReference type="PROSITE" id="PS51819"/>
    </source>
</evidence>
<name>A0ABU4G8T2_9BACL</name>
<dbReference type="PROSITE" id="PS51819">
    <property type="entry name" value="VOC"/>
    <property type="match status" value="1"/>
</dbReference>
<comment type="caution">
    <text evidence="2">The sequence shown here is derived from an EMBL/GenBank/DDBJ whole genome shotgun (WGS) entry which is preliminary data.</text>
</comment>
<dbReference type="InterPro" id="IPR029068">
    <property type="entry name" value="Glyas_Bleomycin-R_OHBP_Dase"/>
</dbReference>
<dbReference type="InterPro" id="IPR004360">
    <property type="entry name" value="Glyas_Fos-R_dOase_dom"/>
</dbReference>
<sequence>MSPKLERVGTTYIPVKDVEKAAQWYVEKLDAQLNYQDEDKAIMNLADQSFFLVKSKENETANFYDARGNERFSLTFEVDGLQALESLREHFIESDVTVGEIENRGHAGRNFVFQDVDGNQYDVWSELSASFKSRQHFNINDTSL</sequence>
<protein>
    <submittedName>
        <fullName evidence="2">VOC family protein</fullName>
    </submittedName>
</protein>
<evidence type="ECO:0000313" key="2">
    <source>
        <dbReference type="EMBL" id="MDW0111997.1"/>
    </source>
</evidence>
<gene>
    <name evidence="2" type="ORF">QT711_02285</name>
</gene>
<keyword evidence="3" id="KW-1185">Reference proteome</keyword>
<feature type="domain" description="VOC" evidence="1">
    <location>
        <begin position="7"/>
        <end position="126"/>
    </location>
</feature>
<accession>A0ABU4G8T2</accession>
<evidence type="ECO:0000313" key="3">
    <source>
        <dbReference type="Proteomes" id="UP001282284"/>
    </source>
</evidence>
<dbReference type="SUPFAM" id="SSF54593">
    <property type="entry name" value="Glyoxalase/Bleomycin resistance protein/Dihydroxybiphenyl dioxygenase"/>
    <property type="match status" value="1"/>
</dbReference>
<dbReference type="RefSeq" id="WP_317941864.1">
    <property type="nucleotide sequence ID" value="NZ_JAUBDI010000001.1"/>
</dbReference>